<dbReference type="AlphaFoldDB" id="A0AAW9S243"/>
<dbReference type="EMBL" id="JBDKWZ010000001">
    <property type="protein sequence ID" value="MEN7546448.1"/>
    <property type="molecule type" value="Genomic_DNA"/>
</dbReference>
<organism evidence="2 3">
    <name type="scientific">Rapidithrix thailandica</name>
    <dbReference type="NCBI Taxonomy" id="413964"/>
    <lineage>
        <taxon>Bacteria</taxon>
        <taxon>Pseudomonadati</taxon>
        <taxon>Bacteroidota</taxon>
        <taxon>Cytophagia</taxon>
        <taxon>Cytophagales</taxon>
        <taxon>Flammeovirgaceae</taxon>
        <taxon>Rapidithrix</taxon>
    </lineage>
</organism>
<evidence type="ECO:0000256" key="1">
    <source>
        <dbReference type="SAM" id="Phobius"/>
    </source>
</evidence>
<name>A0AAW9S243_9BACT</name>
<comment type="caution">
    <text evidence="2">The sequence shown here is derived from an EMBL/GenBank/DDBJ whole genome shotgun (WGS) entry which is preliminary data.</text>
</comment>
<keyword evidence="3" id="KW-1185">Reference proteome</keyword>
<dbReference type="Proteomes" id="UP001403385">
    <property type="component" value="Unassembled WGS sequence"/>
</dbReference>
<dbReference type="InterPro" id="IPR025060">
    <property type="entry name" value="DUF3999"/>
</dbReference>
<gene>
    <name evidence="2" type="ORF">AAG747_00925</name>
</gene>
<proteinExistence type="predicted"/>
<dbReference type="Pfam" id="PF13163">
    <property type="entry name" value="DUF3999"/>
    <property type="match status" value="1"/>
</dbReference>
<sequence>MKNKIGIIIWCLLSGILSIPGLAQIEQSPYRRSLSGVNSTWHQLELPEDLFEKIQPDFSDLRIYGITTDDTLEVPYLLQELADKTERKEISFDLINQVKQGEDYYYTFKLPEDKAVNHLKLNLKNENFDGWVSLEGSQNQQEWFSIVQNQRILSIKNAHTNFRYTTLNFPKVKYAYLRLKITRVVQPELLSAQIQSITQTPGRLKKYTPTQVQTQENKSPKETLITLQLQKLLPVSQVQVHVAADFDFYRPIRIETLTDSVQSEKGWHYHYQTVYTGYLNSVEENLFAFENTLTRKVRIHIQHFDNEPLALQGFGIQGFQYTLVGRFAKEADYYLYYGSSKTPRPHYDIVNFRDKIPEDLQMLSVGEEEKIAIVEKPKTRALFENKLWLWAILLVMILIIGGLTIQMMRK</sequence>
<keyword evidence="1" id="KW-1133">Transmembrane helix</keyword>
<reference evidence="2 3" key="1">
    <citation type="submission" date="2024-04" db="EMBL/GenBank/DDBJ databases">
        <title>Novel genus in family Flammeovirgaceae.</title>
        <authorList>
            <person name="Nguyen T.H."/>
            <person name="Vuong T.Q."/>
            <person name="Le H."/>
            <person name="Kim S.-G."/>
        </authorList>
    </citation>
    <scope>NUCLEOTIDE SEQUENCE [LARGE SCALE GENOMIC DNA]</scope>
    <source>
        <strain evidence="2 3">JCM 23209</strain>
    </source>
</reference>
<keyword evidence="1" id="KW-0472">Membrane</keyword>
<keyword evidence="1" id="KW-0812">Transmembrane</keyword>
<dbReference type="RefSeq" id="WP_346819235.1">
    <property type="nucleotide sequence ID" value="NZ_JBDKWZ010000001.1"/>
</dbReference>
<protein>
    <submittedName>
        <fullName evidence="2">DUF3999 family protein</fullName>
    </submittedName>
</protein>
<evidence type="ECO:0000313" key="2">
    <source>
        <dbReference type="EMBL" id="MEN7546448.1"/>
    </source>
</evidence>
<accession>A0AAW9S243</accession>
<evidence type="ECO:0000313" key="3">
    <source>
        <dbReference type="Proteomes" id="UP001403385"/>
    </source>
</evidence>
<feature type="transmembrane region" description="Helical" evidence="1">
    <location>
        <begin position="387"/>
        <end position="405"/>
    </location>
</feature>